<proteinExistence type="predicted"/>
<name>A0A0L6VYI1_9FIRM</name>
<feature type="domain" description="Protein CotJB" evidence="1">
    <location>
        <begin position="10"/>
        <end position="85"/>
    </location>
</feature>
<reference evidence="3" key="1">
    <citation type="submission" date="2015-07" db="EMBL/GenBank/DDBJ databases">
        <title>Complete Genome of Thermincola ferriacetica strain Z-0001T.</title>
        <authorList>
            <person name="Lusk B."/>
            <person name="Badalamenti J.P."/>
            <person name="Parameswaran P."/>
            <person name="Bond D.R."/>
            <person name="Torres C.I."/>
        </authorList>
    </citation>
    <scope>NUCLEOTIDE SEQUENCE [LARGE SCALE GENOMIC DNA]</scope>
    <source>
        <strain evidence="3">Z-0001</strain>
    </source>
</reference>
<dbReference type="AlphaFoldDB" id="A0A0L6VYI1"/>
<dbReference type="InterPro" id="IPR016571">
    <property type="entry name" value="Spore_coat_assembly_CotJB"/>
</dbReference>
<comment type="caution">
    <text evidence="2">The sequence shown here is derived from an EMBL/GenBank/DDBJ whole genome shotgun (WGS) entry which is preliminary data.</text>
</comment>
<dbReference type="Proteomes" id="UP000037175">
    <property type="component" value="Unassembled WGS sequence"/>
</dbReference>
<sequence length="88" mass="10848">MHRYDKRRVQMLEEIMMVEFATIELGLFLDTHPYDMRALKDYNRYTCMLQKLKAEYEQLYGPLALHGTSPTQFPWKWVEEPWPWEIEY</sequence>
<dbReference type="RefSeq" id="WP_052219149.1">
    <property type="nucleotide sequence ID" value="NZ_LGTE01000043.1"/>
</dbReference>
<evidence type="ECO:0000313" key="3">
    <source>
        <dbReference type="Proteomes" id="UP000037175"/>
    </source>
</evidence>
<dbReference type="Pfam" id="PF12652">
    <property type="entry name" value="CotJB"/>
    <property type="match status" value="1"/>
</dbReference>
<dbReference type="EMBL" id="LGTE01000043">
    <property type="protein sequence ID" value="KNZ68213.1"/>
    <property type="molecule type" value="Genomic_DNA"/>
</dbReference>
<evidence type="ECO:0000259" key="1">
    <source>
        <dbReference type="Pfam" id="PF12652"/>
    </source>
</evidence>
<dbReference type="InterPro" id="IPR024207">
    <property type="entry name" value="CotJB_dom"/>
</dbReference>
<accession>A0A0L6VYI1</accession>
<keyword evidence="3" id="KW-1185">Reference proteome</keyword>
<protein>
    <recommendedName>
        <fullName evidence="1">Protein CotJB domain-containing protein</fullName>
    </recommendedName>
</protein>
<organism evidence="2 3">
    <name type="scientific">Thermincola ferriacetica</name>
    <dbReference type="NCBI Taxonomy" id="281456"/>
    <lineage>
        <taxon>Bacteria</taxon>
        <taxon>Bacillati</taxon>
        <taxon>Bacillota</taxon>
        <taxon>Clostridia</taxon>
        <taxon>Eubacteriales</taxon>
        <taxon>Thermincolaceae</taxon>
        <taxon>Thermincola</taxon>
    </lineage>
</organism>
<dbReference type="PIRSF" id="PIRSF010606">
    <property type="entry name" value="Spore_coat_CotJB"/>
    <property type="match status" value="1"/>
</dbReference>
<gene>
    <name evidence="2" type="ORF">Tfer_3240</name>
</gene>
<evidence type="ECO:0000313" key="2">
    <source>
        <dbReference type="EMBL" id="KNZ68213.1"/>
    </source>
</evidence>